<name>A0AA40I9G4_CNENI</name>
<evidence type="ECO:0000313" key="5">
    <source>
        <dbReference type="Proteomes" id="UP001177744"/>
    </source>
</evidence>
<organism evidence="4 5">
    <name type="scientific">Cnephaeus nilssonii</name>
    <name type="common">Northern bat</name>
    <name type="synonym">Eptesicus nilssonii</name>
    <dbReference type="NCBI Taxonomy" id="3371016"/>
    <lineage>
        <taxon>Eukaryota</taxon>
        <taxon>Metazoa</taxon>
        <taxon>Chordata</taxon>
        <taxon>Craniata</taxon>
        <taxon>Vertebrata</taxon>
        <taxon>Euteleostomi</taxon>
        <taxon>Mammalia</taxon>
        <taxon>Eutheria</taxon>
        <taxon>Laurasiatheria</taxon>
        <taxon>Chiroptera</taxon>
        <taxon>Yangochiroptera</taxon>
        <taxon>Vespertilionidae</taxon>
        <taxon>Cnephaeus</taxon>
    </lineage>
</organism>
<dbReference type="GO" id="GO:0000978">
    <property type="term" value="F:RNA polymerase II cis-regulatory region sequence-specific DNA binding"/>
    <property type="evidence" value="ECO:0007669"/>
    <property type="project" value="TreeGrafter"/>
</dbReference>
<proteinExistence type="predicted"/>
<feature type="non-terminal residue" evidence="4">
    <location>
        <position position="387"/>
    </location>
</feature>
<keyword evidence="1" id="KW-0539">Nucleus</keyword>
<dbReference type="SMART" id="SM00338">
    <property type="entry name" value="BRLZ"/>
    <property type="match status" value="1"/>
</dbReference>
<keyword evidence="5" id="KW-1185">Reference proteome</keyword>
<dbReference type="InterPro" id="IPR000837">
    <property type="entry name" value="AP-1"/>
</dbReference>
<dbReference type="InterPro" id="IPR046347">
    <property type="entry name" value="bZIP_sf"/>
</dbReference>
<evidence type="ECO:0000256" key="1">
    <source>
        <dbReference type="ARBA" id="ARBA00023242"/>
    </source>
</evidence>
<accession>A0AA40I9G4</accession>
<dbReference type="Gene3D" id="1.20.5.170">
    <property type="match status" value="1"/>
</dbReference>
<gene>
    <name evidence="4" type="ORF">QTO34_007940</name>
</gene>
<protein>
    <recommendedName>
        <fullName evidence="3">BZIP domain-containing protein</fullName>
    </recommendedName>
</protein>
<dbReference type="SUPFAM" id="SSF57959">
    <property type="entry name" value="Leucine zipper domain"/>
    <property type="match status" value="1"/>
</dbReference>
<dbReference type="PRINTS" id="PR00042">
    <property type="entry name" value="LEUZIPPRFOS"/>
</dbReference>
<dbReference type="AlphaFoldDB" id="A0AA40I9G4"/>
<evidence type="ECO:0000256" key="2">
    <source>
        <dbReference type="SAM" id="Coils"/>
    </source>
</evidence>
<dbReference type="Proteomes" id="UP001177744">
    <property type="component" value="Unassembled WGS sequence"/>
</dbReference>
<dbReference type="GO" id="GO:0005634">
    <property type="term" value="C:nucleus"/>
    <property type="evidence" value="ECO:0007669"/>
    <property type="project" value="TreeGrafter"/>
</dbReference>
<keyword evidence="2" id="KW-0175">Coiled coil</keyword>
<comment type="caution">
    <text evidence="4">The sequence shown here is derived from an EMBL/GenBank/DDBJ whole genome shotgun (WGS) entry which is preliminary data.</text>
</comment>
<dbReference type="PANTHER" id="PTHR23351:SF10">
    <property type="entry name" value="JUN DIMERIZATION PROTEIN 2"/>
    <property type="match status" value="1"/>
</dbReference>
<sequence length="387" mass="43477">MKQPRYDTHWLQASHGLCMRLVQGPAITTRLPQRGRPRPPNARRWIVEARQGGRGLPLLGNGSRRWIAAKREAQAAQWLQREAGLAPGGVWAPGGAWQQGAVAPAVGPALRTLPPPIASARLGCHSSCHDAWADARPLGAEIRYICNIVAMISPLHFLEVNLARSLTQPVKSELDEEEEQRKRCREKNKVEAAPCRSKKKGRTEFLQRESEWLELMNAELKTQMEELKQEWQQLILRLNRHRPTALRPPTEGSPLLEHWREVAMGWERKWRRRRWRGRRRRVPEGSSLLHEKLFRGRTEALGQRDAQPGSCGHFSGLSARAYTQRTSEQPGKGHELEKGTVPGLLYPPTVVQLSPAQSGSRGTPSPALLEVLWAPGAGALPKHILTE</sequence>
<dbReference type="InterPro" id="IPR004827">
    <property type="entry name" value="bZIP"/>
</dbReference>
<dbReference type="PANTHER" id="PTHR23351">
    <property type="entry name" value="FOS TRANSCRIPTION FACTOR-RELATED"/>
    <property type="match status" value="1"/>
</dbReference>
<feature type="domain" description="BZIP" evidence="3">
    <location>
        <begin position="178"/>
        <end position="241"/>
    </location>
</feature>
<evidence type="ECO:0000259" key="3">
    <source>
        <dbReference type="PROSITE" id="PS50217"/>
    </source>
</evidence>
<dbReference type="PROSITE" id="PS50217">
    <property type="entry name" value="BZIP"/>
    <property type="match status" value="1"/>
</dbReference>
<reference evidence="4" key="1">
    <citation type="submission" date="2023-06" db="EMBL/GenBank/DDBJ databases">
        <title>Reference genome for the Northern bat (Eptesicus nilssonii), a most northern bat species.</title>
        <authorList>
            <person name="Laine V.N."/>
            <person name="Pulliainen A.T."/>
            <person name="Lilley T.M."/>
        </authorList>
    </citation>
    <scope>NUCLEOTIDE SEQUENCE</scope>
    <source>
        <strain evidence="4">BLF_Eptnil</strain>
        <tissue evidence="4">Kidney</tissue>
    </source>
</reference>
<feature type="coiled-coil region" evidence="2">
    <location>
        <begin position="210"/>
        <end position="237"/>
    </location>
</feature>
<evidence type="ECO:0000313" key="4">
    <source>
        <dbReference type="EMBL" id="KAK1345483.1"/>
    </source>
</evidence>
<dbReference type="EMBL" id="JAULJE010000002">
    <property type="protein sequence ID" value="KAK1345483.1"/>
    <property type="molecule type" value="Genomic_DNA"/>
</dbReference>
<dbReference type="GO" id="GO:0000981">
    <property type="term" value="F:DNA-binding transcription factor activity, RNA polymerase II-specific"/>
    <property type="evidence" value="ECO:0007669"/>
    <property type="project" value="TreeGrafter"/>
</dbReference>